<gene>
    <name evidence="5" type="ORF">CF386_10875</name>
</gene>
<dbReference type="Gene3D" id="3.60.21.10">
    <property type="match status" value="1"/>
</dbReference>
<dbReference type="AlphaFoldDB" id="A0A220VH15"/>
<dbReference type="EMBL" id="CP022356">
    <property type="protein sequence ID" value="ASK79550.1"/>
    <property type="molecule type" value="Genomic_DNA"/>
</dbReference>
<protein>
    <submittedName>
        <fullName evidence="5">Bifunctional metallophosphatase/5'-nucleotidase</fullName>
    </submittedName>
</protein>
<evidence type="ECO:0000259" key="3">
    <source>
        <dbReference type="Pfam" id="PF00149"/>
    </source>
</evidence>
<dbReference type="GO" id="GO:0030288">
    <property type="term" value="C:outer membrane-bounded periplasmic space"/>
    <property type="evidence" value="ECO:0007669"/>
    <property type="project" value="TreeGrafter"/>
</dbReference>
<feature type="domain" description="Calcineurin-like phosphoesterase" evidence="3">
    <location>
        <begin position="4"/>
        <end position="242"/>
    </location>
</feature>
<dbReference type="PANTHER" id="PTHR11575">
    <property type="entry name" value="5'-NUCLEOTIDASE-RELATED"/>
    <property type="match status" value="1"/>
</dbReference>
<dbReference type="GO" id="GO:0000166">
    <property type="term" value="F:nucleotide binding"/>
    <property type="evidence" value="ECO:0007669"/>
    <property type="project" value="UniProtKB-KW"/>
</dbReference>
<dbReference type="GO" id="GO:0009166">
    <property type="term" value="P:nucleotide catabolic process"/>
    <property type="evidence" value="ECO:0007669"/>
    <property type="project" value="InterPro"/>
</dbReference>
<organism evidence="5 6">
    <name type="scientific">Paraphotobacterium marinum</name>
    <dbReference type="NCBI Taxonomy" id="1755811"/>
    <lineage>
        <taxon>Bacteria</taxon>
        <taxon>Pseudomonadati</taxon>
        <taxon>Pseudomonadota</taxon>
        <taxon>Gammaproteobacteria</taxon>
        <taxon>Vibrionales</taxon>
        <taxon>Vibrionaceae</taxon>
        <taxon>Paraphotobacterium</taxon>
    </lineage>
</organism>
<dbReference type="InterPro" id="IPR036907">
    <property type="entry name" value="5'-Nucleotdase_C_sf"/>
</dbReference>
<dbReference type="PANTHER" id="PTHR11575:SF24">
    <property type="entry name" value="5'-NUCLEOTIDASE"/>
    <property type="match status" value="1"/>
</dbReference>
<dbReference type="InterPro" id="IPR004843">
    <property type="entry name" value="Calcineurin-like_PHP"/>
</dbReference>
<evidence type="ECO:0000313" key="6">
    <source>
        <dbReference type="Proteomes" id="UP000242175"/>
    </source>
</evidence>
<dbReference type="GO" id="GO:0008768">
    <property type="term" value="F:UDP-sugar diphosphatase activity"/>
    <property type="evidence" value="ECO:0007669"/>
    <property type="project" value="TreeGrafter"/>
</dbReference>
<proteinExistence type="inferred from homology"/>
<dbReference type="Proteomes" id="UP000242175">
    <property type="component" value="Chromosome small"/>
</dbReference>
<accession>A0A220VH15</accession>
<dbReference type="Pfam" id="PF00149">
    <property type="entry name" value="Metallophos"/>
    <property type="match status" value="1"/>
</dbReference>
<dbReference type="InterPro" id="IPR029052">
    <property type="entry name" value="Metallo-depent_PP-like"/>
</dbReference>
<dbReference type="RefSeq" id="WP_089074458.1">
    <property type="nucleotide sequence ID" value="NZ_CBCSAM010000008.1"/>
</dbReference>
<dbReference type="GO" id="GO:0008253">
    <property type="term" value="F:5'-nucleotidase activity"/>
    <property type="evidence" value="ECO:0007669"/>
    <property type="project" value="TreeGrafter"/>
</dbReference>
<evidence type="ECO:0000256" key="2">
    <source>
        <dbReference type="RuleBase" id="RU362119"/>
    </source>
</evidence>
<evidence type="ECO:0000313" key="5">
    <source>
        <dbReference type="EMBL" id="ASK79550.1"/>
    </source>
</evidence>
<comment type="similarity">
    <text evidence="2">Belongs to the 5'-nucleotidase family.</text>
</comment>
<dbReference type="SUPFAM" id="SSF55816">
    <property type="entry name" value="5'-nucleotidase (syn. UDP-sugar hydrolase), C-terminal domain"/>
    <property type="match status" value="1"/>
</dbReference>
<dbReference type="InterPro" id="IPR006179">
    <property type="entry name" value="5_nucleotidase/apyrase"/>
</dbReference>
<feature type="domain" description="5'-Nucleotidase C-terminal" evidence="4">
    <location>
        <begin position="374"/>
        <end position="525"/>
    </location>
</feature>
<evidence type="ECO:0000256" key="1">
    <source>
        <dbReference type="ARBA" id="ARBA00022729"/>
    </source>
</evidence>
<dbReference type="Pfam" id="PF02872">
    <property type="entry name" value="5_nucleotid_C"/>
    <property type="match status" value="1"/>
</dbReference>
<dbReference type="PRINTS" id="PR01607">
    <property type="entry name" value="APYRASEFAMLY"/>
</dbReference>
<keyword evidence="1" id="KW-0732">Signal</keyword>
<keyword evidence="2" id="KW-0378">Hydrolase</keyword>
<keyword evidence="6" id="KW-1185">Reference proteome</keyword>
<dbReference type="InterPro" id="IPR008334">
    <property type="entry name" value="5'-Nucleotdase_C"/>
</dbReference>
<sequence>MKLNIFHINDTHSNFDPSILKLTVPIQNELIEFWVDCGGFSYINSEKKRRKKDSLANNLPFFFFDGGDTFQGSLYFSYFKGKANADLYNILSPDGMALGNHELDLGNELFYEFLDEINFPIFAGNWDLSKESPSKLSSKINKDHLIDYNVKQQIANYKIYNVNNVKLAVFGITIDNMAEIASPDHDTEFLKAIPVIQNTVQHLHNLKIRHIILLSHLGFKKDQEVAEKVDGISIIIGGHTHTLLGNFSNVGLKKIEEYPFVMNNTLIVQSGSNSLSYGYLELTLNSDGVVSSYNGNNYLMLDTQFYNDKDKKKLIDSSLSKKIFSYLKRQDGVIFASKDKRIEHCLNTNYRQIKAKLEKKIIAQVEEDLNHIRIPNDNKSSCVAPLVADSFLWSANKLGKNADFAIHNAGGVRSHIPKGNLSEGDISGKILPFEIELVQYRLSGEKIKKLLKDSITNALYAKNSSGGSYPYAAGLRFDVKIYQSGQVDVFNVEIKTNNGWAKIIDDREYVSISSSYTATGKEGYDEILSSTIPITPIGICMNDAFIKYSEFRKTLNKNLL</sequence>
<keyword evidence="2" id="KW-0547">Nucleotide-binding</keyword>
<dbReference type="Gene3D" id="3.90.780.10">
    <property type="entry name" value="5'-Nucleotidase, C-terminal domain"/>
    <property type="match status" value="1"/>
</dbReference>
<name>A0A220VH15_9GAMM</name>
<dbReference type="OrthoDB" id="9803927at2"/>
<dbReference type="KEGG" id="pmai:CF386_10875"/>
<reference evidence="5 6" key="1">
    <citation type="journal article" date="2016" name="Int. J. Syst. Evol. Microbiol.">
        <title>Paraphotobacterium marinum gen. nov., sp. nov., a member of the family Vibrionaceae, isolated from surface seawater.</title>
        <authorList>
            <person name="Huang Z."/>
            <person name="Dong C."/>
            <person name="Shao Z."/>
        </authorList>
    </citation>
    <scope>NUCLEOTIDE SEQUENCE [LARGE SCALE GENOMIC DNA]</scope>
    <source>
        <strain evidence="5 6">NSCS20N07D</strain>
    </source>
</reference>
<dbReference type="SUPFAM" id="SSF56300">
    <property type="entry name" value="Metallo-dependent phosphatases"/>
    <property type="match status" value="1"/>
</dbReference>
<evidence type="ECO:0000259" key="4">
    <source>
        <dbReference type="Pfam" id="PF02872"/>
    </source>
</evidence>